<reference evidence="2" key="1">
    <citation type="journal article" date="2020" name="Stud. Mycol.">
        <title>101 Dothideomycetes genomes: a test case for predicting lifestyles and emergence of pathogens.</title>
        <authorList>
            <person name="Haridas S."/>
            <person name="Albert R."/>
            <person name="Binder M."/>
            <person name="Bloem J."/>
            <person name="Labutti K."/>
            <person name="Salamov A."/>
            <person name="Andreopoulos B."/>
            <person name="Baker S."/>
            <person name="Barry K."/>
            <person name="Bills G."/>
            <person name="Bluhm B."/>
            <person name="Cannon C."/>
            <person name="Castanera R."/>
            <person name="Culley D."/>
            <person name="Daum C."/>
            <person name="Ezra D."/>
            <person name="Gonzalez J."/>
            <person name="Henrissat B."/>
            <person name="Kuo A."/>
            <person name="Liang C."/>
            <person name="Lipzen A."/>
            <person name="Lutzoni F."/>
            <person name="Magnuson J."/>
            <person name="Mondo S."/>
            <person name="Nolan M."/>
            <person name="Ohm R."/>
            <person name="Pangilinan J."/>
            <person name="Park H.-J."/>
            <person name="Ramirez L."/>
            <person name="Alfaro M."/>
            <person name="Sun H."/>
            <person name="Tritt A."/>
            <person name="Yoshinaga Y."/>
            <person name="Zwiers L.-H."/>
            <person name="Turgeon B."/>
            <person name="Goodwin S."/>
            <person name="Spatafora J."/>
            <person name="Crous P."/>
            <person name="Grigoriev I."/>
        </authorList>
    </citation>
    <scope>NUCLEOTIDE SEQUENCE</scope>
    <source>
        <strain evidence="2">CBS 269.34</strain>
    </source>
</reference>
<evidence type="ECO:0000256" key="1">
    <source>
        <dbReference type="SAM" id="MobiDB-lite"/>
    </source>
</evidence>
<dbReference type="InterPro" id="IPR038883">
    <property type="entry name" value="AN11006-like"/>
</dbReference>
<keyword evidence="3" id="KW-1185">Reference proteome</keyword>
<protein>
    <submittedName>
        <fullName evidence="2">Uncharacterized protein</fullName>
    </submittedName>
</protein>
<feature type="compositionally biased region" description="Basic and acidic residues" evidence="1">
    <location>
        <begin position="506"/>
        <end position="527"/>
    </location>
</feature>
<feature type="region of interest" description="Disordered" evidence="1">
    <location>
        <begin position="497"/>
        <end position="555"/>
    </location>
</feature>
<proteinExistence type="predicted"/>
<evidence type="ECO:0000313" key="2">
    <source>
        <dbReference type="EMBL" id="KAF2503304.1"/>
    </source>
</evidence>
<dbReference type="Proteomes" id="UP000799750">
    <property type="component" value="Unassembled WGS sequence"/>
</dbReference>
<sequence length="568" mass="65407">MAEPPLADEALRAADGLPPLPLRVFIDDKSAWHSTVSKHIEENGLRPLPQTFIAAGDPRRLQPPTWRDVLRAQLNCIGNNTQLGGILLGYLNRKGKAVEKDLLAIDWDDWRSTFLNPNNKHFKATISLRLREDGEDEVMESDDPPSCPPAVYQPFRFLDLPRELRDQIYHFSLVRKRIGIQHVLYNIEHKAGDPHPSTTKPALSQSIDVDFEDSGLEAPQLDFHNQPRTYDYELAPHCMEKRYNETKEPRADTHIFLVNKQVYEEATQMYYGKNTFEFDHCISPPWTSWTPVQFLMDLPKRSLQKVRSIEVHSQQSWEGYEESTHNLLPLNKMHRTLICEELSRHLRLKHLGLVLSREPLGISKPNGQAVWQSHDPDNPDNVRQLAQHQEAVEELLASVIGVQDLKIQFEFDGLLRAGVDMLRYLRIKLLPGSESWGIEGIRARWRHTAGQDYNRYKEGMYWELTSHDHYKGSSLLIKERTAPKDMWWIRRKPAEAENDQMSVPDNDSKDTRDTSEPAATDLDKFSEDTVDSNISIPGDPVDIHSHRGSRDSRASINEWKDGYLKSLT</sequence>
<dbReference type="OrthoDB" id="2099276at2759"/>
<feature type="compositionally biased region" description="Basic and acidic residues" evidence="1">
    <location>
        <begin position="541"/>
        <end position="555"/>
    </location>
</feature>
<accession>A0A6A6RFQ0</accession>
<gene>
    <name evidence="2" type="ORF">BU16DRAFT_555309</name>
</gene>
<dbReference type="PANTHER" id="PTHR42085:SF2">
    <property type="entry name" value="F-BOX DOMAIN-CONTAINING PROTEIN"/>
    <property type="match status" value="1"/>
</dbReference>
<evidence type="ECO:0000313" key="3">
    <source>
        <dbReference type="Proteomes" id="UP000799750"/>
    </source>
</evidence>
<name>A0A6A6RFQ0_9PEZI</name>
<organism evidence="2 3">
    <name type="scientific">Lophium mytilinum</name>
    <dbReference type="NCBI Taxonomy" id="390894"/>
    <lineage>
        <taxon>Eukaryota</taxon>
        <taxon>Fungi</taxon>
        <taxon>Dikarya</taxon>
        <taxon>Ascomycota</taxon>
        <taxon>Pezizomycotina</taxon>
        <taxon>Dothideomycetes</taxon>
        <taxon>Pleosporomycetidae</taxon>
        <taxon>Mytilinidiales</taxon>
        <taxon>Mytilinidiaceae</taxon>
        <taxon>Lophium</taxon>
    </lineage>
</organism>
<dbReference type="AlphaFoldDB" id="A0A6A6RFQ0"/>
<dbReference type="PANTHER" id="PTHR42085">
    <property type="entry name" value="F-BOX DOMAIN-CONTAINING PROTEIN"/>
    <property type="match status" value="1"/>
</dbReference>
<dbReference type="EMBL" id="MU004181">
    <property type="protein sequence ID" value="KAF2503304.1"/>
    <property type="molecule type" value="Genomic_DNA"/>
</dbReference>